<gene>
    <name evidence="1" type="ORF">X777_09853</name>
</gene>
<reference evidence="1 2" key="1">
    <citation type="journal article" date="2014" name="Curr. Biol.">
        <title>The genome of the clonal raider ant Cerapachys biroi.</title>
        <authorList>
            <person name="Oxley P.R."/>
            <person name="Ji L."/>
            <person name="Fetter-Pruneda I."/>
            <person name="McKenzie S.K."/>
            <person name="Li C."/>
            <person name="Hu H."/>
            <person name="Zhang G."/>
            <person name="Kronauer D.J."/>
        </authorList>
    </citation>
    <scope>NUCLEOTIDE SEQUENCE [LARGE SCALE GENOMIC DNA]</scope>
</reference>
<protein>
    <submittedName>
        <fullName evidence="1">Uncharacterized protein</fullName>
    </submittedName>
</protein>
<proteinExistence type="predicted"/>
<dbReference type="AlphaFoldDB" id="A0A026W498"/>
<accession>A0A026W498</accession>
<evidence type="ECO:0000313" key="2">
    <source>
        <dbReference type="Proteomes" id="UP000053097"/>
    </source>
</evidence>
<organism evidence="1 2">
    <name type="scientific">Ooceraea biroi</name>
    <name type="common">Clonal raider ant</name>
    <name type="synonym">Cerapachys biroi</name>
    <dbReference type="NCBI Taxonomy" id="2015173"/>
    <lineage>
        <taxon>Eukaryota</taxon>
        <taxon>Metazoa</taxon>
        <taxon>Ecdysozoa</taxon>
        <taxon>Arthropoda</taxon>
        <taxon>Hexapoda</taxon>
        <taxon>Insecta</taxon>
        <taxon>Pterygota</taxon>
        <taxon>Neoptera</taxon>
        <taxon>Endopterygota</taxon>
        <taxon>Hymenoptera</taxon>
        <taxon>Apocrita</taxon>
        <taxon>Aculeata</taxon>
        <taxon>Formicoidea</taxon>
        <taxon>Formicidae</taxon>
        <taxon>Dorylinae</taxon>
        <taxon>Ooceraea</taxon>
    </lineage>
</organism>
<dbReference type="EMBL" id="KK107431">
    <property type="protein sequence ID" value="EZA50910.1"/>
    <property type="molecule type" value="Genomic_DNA"/>
</dbReference>
<keyword evidence="2" id="KW-1185">Reference proteome</keyword>
<dbReference type="Proteomes" id="UP000053097">
    <property type="component" value="Unassembled WGS sequence"/>
</dbReference>
<name>A0A026W498_OOCBI</name>
<sequence length="153" mass="18109">MSYAEHGPRIFLSSKLSNDISLIYGDSILPSICSESRLKLHYFSTNIRTWSPNALETSHYLRELNDHTALHTIPFNVIIESMIDFTSRATSELRKSRQELWKYKLLPLTREQKKYLENFIKQDELQKLNKHLQLLLKKEYKNTDVLKNNLNVR</sequence>
<evidence type="ECO:0000313" key="1">
    <source>
        <dbReference type="EMBL" id="EZA50910.1"/>
    </source>
</evidence>
<dbReference type="STRING" id="2015173.A0A026W498"/>
<dbReference type="OMA" id="WSPNALE"/>